<evidence type="ECO:0000313" key="6">
    <source>
        <dbReference type="Proteomes" id="UP001328107"/>
    </source>
</evidence>
<dbReference type="SMART" id="SM00254">
    <property type="entry name" value="ShKT"/>
    <property type="match status" value="2"/>
</dbReference>
<feature type="chain" id="PRO_5043051341" description="ShKT domain-containing protein" evidence="3">
    <location>
        <begin position="29"/>
        <end position="141"/>
    </location>
</feature>
<dbReference type="Gene3D" id="1.10.10.1940">
    <property type="match status" value="2"/>
</dbReference>
<dbReference type="InterPro" id="IPR003582">
    <property type="entry name" value="ShKT_dom"/>
</dbReference>
<dbReference type="PANTHER" id="PTHR46707">
    <property type="entry name" value="PROTEIN CBG07468"/>
    <property type="match status" value="1"/>
</dbReference>
<dbReference type="AlphaFoldDB" id="A0AAN5CLF9"/>
<name>A0AAN5CLF9_9BILA</name>
<dbReference type="PROSITE" id="PS51670">
    <property type="entry name" value="SHKT"/>
    <property type="match status" value="1"/>
</dbReference>
<feature type="domain" description="ShKT" evidence="4">
    <location>
        <begin position="31"/>
        <end position="68"/>
    </location>
</feature>
<protein>
    <recommendedName>
        <fullName evidence="4">ShKT domain-containing protein</fullName>
    </recommendedName>
</protein>
<reference evidence="6" key="1">
    <citation type="submission" date="2022-10" db="EMBL/GenBank/DDBJ databases">
        <title>Genome assembly of Pristionchus species.</title>
        <authorList>
            <person name="Yoshida K."/>
            <person name="Sommer R.J."/>
        </authorList>
    </citation>
    <scope>NUCLEOTIDE SEQUENCE [LARGE SCALE GENOMIC DNA]</scope>
    <source>
        <strain evidence="6">RS5460</strain>
    </source>
</reference>
<keyword evidence="3" id="KW-0732">Signal</keyword>
<gene>
    <name evidence="5" type="ORF">PMAYCL1PPCAC_16789</name>
</gene>
<comment type="caution">
    <text evidence="5">The sequence shown here is derived from an EMBL/GenBank/DDBJ whole genome shotgun (WGS) entry which is preliminary data.</text>
</comment>
<dbReference type="PANTHER" id="PTHR46707:SF1">
    <property type="entry name" value="COEXPRESSED WITH POLYCYSTINS-RELATED"/>
    <property type="match status" value="1"/>
</dbReference>
<keyword evidence="6" id="KW-1185">Reference proteome</keyword>
<feature type="signal peptide" evidence="3">
    <location>
        <begin position="1"/>
        <end position="28"/>
    </location>
</feature>
<dbReference type="EMBL" id="BTRK01000004">
    <property type="protein sequence ID" value="GMR46594.1"/>
    <property type="molecule type" value="Genomic_DNA"/>
</dbReference>
<evidence type="ECO:0000259" key="4">
    <source>
        <dbReference type="PROSITE" id="PS51670"/>
    </source>
</evidence>
<comment type="caution">
    <text evidence="1">Lacks conserved residue(s) required for the propagation of feature annotation.</text>
</comment>
<evidence type="ECO:0000256" key="3">
    <source>
        <dbReference type="SAM" id="SignalP"/>
    </source>
</evidence>
<organism evidence="5 6">
    <name type="scientific">Pristionchus mayeri</name>
    <dbReference type="NCBI Taxonomy" id="1317129"/>
    <lineage>
        <taxon>Eukaryota</taxon>
        <taxon>Metazoa</taxon>
        <taxon>Ecdysozoa</taxon>
        <taxon>Nematoda</taxon>
        <taxon>Chromadorea</taxon>
        <taxon>Rhabditida</taxon>
        <taxon>Rhabditina</taxon>
        <taxon>Diplogasteromorpha</taxon>
        <taxon>Diplogasteroidea</taxon>
        <taxon>Neodiplogasteridae</taxon>
        <taxon>Pristionchus</taxon>
    </lineage>
</organism>
<sequence length="141" mass="14586">YLITFSITMNTLLLSSSVILALFSQAAAQCSTTENPNCANWIRNGFCNNAGYSLAMKQQYCGISCGLCTSSGQPITPGSCTADANANCANWVRNGFCTNPAYTEAQKTAYCCKSCATTTGGTTTTAGSTTTTTGSTTTTTP</sequence>
<feature type="non-terminal residue" evidence="5">
    <location>
        <position position="1"/>
    </location>
</feature>
<evidence type="ECO:0000313" key="5">
    <source>
        <dbReference type="EMBL" id="GMR46594.1"/>
    </source>
</evidence>
<dbReference type="Proteomes" id="UP001328107">
    <property type="component" value="Unassembled WGS sequence"/>
</dbReference>
<evidence type="ECO:0000256" key="2">
    <source>
        <dbReference type="SAM" id="MobiDB-lite"/>
    </source>
</evidence>
<proteinExistence type="predicted"/>
<evidence type="ECO:0000256" key="1">
    <source>
        <dbReference type="PROSITE-ProRule" id="PRU01005"/>
    </source>
</evidence>
<feature type="region of interest" description="Disordered" evidence="2">
    <location>
        <begin position="121"/>
        <end position="141"/>
    </location>
</feature>
<dbReference type="Pfam" id="PF01549">
    <property type="entry name" value="ShK"/>
    <property type="match status" value="2"/>
</dbReference>
<accession>A0AAN5CLF9</accession>